<dbReference type="GO" id="GO:0048038">
    <property type="term" value="F:quinone binding"/>
    <property type="evidence" value="ECO:0007669"/>
    <property type="project" value="TreeGrafter"/>
</dbReference>
<evidence type="ECO:0000256" key="1">
    <source>
        <dbReference type="ARBA" id="ARBA00006484"/>
    </source>
</evidence>
<dbReference type="AlphaFoldDB" id="A0A9X1XAY5"/>
<organism evidence="3 4">
    <name type="scientific">Fictibacillus marinisediminis</name>
    <dbReference type="NCBI Taxonomy" id="2878389"/>
    <lineage>
        <taxon>Bacteria</taxon>
        <taxon>Bacillati</taxon>
        <taxon>Bacillota</taxon>
        <taxon>Bacilli</taxon>
        <taxon>Bacillales</taxon>
        <taxon>Fictibacillaceae</taxon>
        <taxon>Fictibacillus</taxon>
    </lineage>
</organism>
<dbReference type="InterPro" id="IPR002347">
    <property type="entry name" value="SDR_fam"/>
</dbReference>
<dbReference type="InterPro" id="IPR020904">
    <property type="entry name" value="Sc_DH/Rdtase_CS"/>
</dbReference>
<protein>
    <submittedName>
        <fullName evidence="3">Glucose 1-dehydrogenase</fullName>
        <ecNumber evidence="3">1.1.1.47</ecNumber>
    </submittedName>
</protein>
<dbReference type="RefSeq" id="WP_248251532.1">
    <property type="nucleotide sequence ID" value="NZ_JAIWJX010000002.1"/>
</dbReference>
<dbReference type="EMBL" id="JAIWJX010000002">
    <property type="protein sequence ID" value="MCK6255750.1"/>
    <property type="molecule type" value="Genomic_DNA"/>
</dbReference>
<dbReference type="Gene3D" id="3.40.50.720">
    <property type="entry name" value="NAD(P)-binding Rossmann-like Domain"/>
    <property type="match status" value="1"/>
</dbReference>
<dbReference type="PROSITE" id="PS00061">
    <property type="entry name" value="ADH_SHORT"/>
    <property type="match status" value="1"/>
</dbReference>
<dbReference type="FunFam" id="3.40.50.720:FF:000084">
    <property type="entry name" value="Short-chain dehydrogenase reductase"/>
    <property type="match status" value="1"/>
</dbReference>
<dbReference type="EC" id="1.1.1.47" evidence="3"/>
<keyword evidence="4" id="KW-1185">Reference proteome</keyword>
<dbReference type="PRINTS" id="PR00081">
    <property type="entry name" value="GDHRDH"/>
</dbReference>
<dbReference type="PANTHER" id="PTHR42760">
    <property type="entry name" value="SHORT-CHAIN DEHYDROGENASES/REDUCTASES FAMILY MEMBER"/>
    <property type="match status" value="1"/>
</dbReference>
<dbReference type="SUPFAM" id="SSF51735">
    <property type="entry name" value="NAD(P)-binding Rossmann-fold domains"/>
    <property type="match status" value="1"/>
</dbReference>
<dbReference type="PANTHER" id="PTHR42760:SF133">
    <property type="entry name" value="3-OXOACYL-[ACYL-CARRIER-PROTEIN] REDUCTASE"/>
    <property type="match status" value="1"/>
</dbReference>
<sequence>MNLYLENKRVLITGGSKGLGKGIAKLFLEEGASVGICGRSQETLEQAKSELDGELIILQGDVTSREDRERIIREFIGEFGGIDILINNAGGSNGSSVMETSMEEFEEAVHLNFLSAVGMSKLAAEYMVKNEKGTIINISSIFGRESGGKPTYNGSKAALISFTKSFADEMIQHGVRISGVAPGSVLHPTGNWQKRLKENPEQINQYVQQHIPAQRFGTVEEIANTVVFLSSDRASWVIGATLNVDGGQSYSNF</sequence>
<gene>
    <name evidence="3" type="ORF">LCY76_03825</name>
</gene>
<evidence type="ECO:0000313" key="3">
    <source>
        <dbReference type="EMBL" id="MCK6255750.1"/>
    </source>
</evidence>
<keyword evidence="2 3" id="KW-0560">Oxidoreductase</keyword>
<dbReference type="GO" id="GO:0047936">
    <property type="term" value="F:glucose 1-dehydrogenase [NAD(P)+] activity"/>
    <property type="evidence" value="ECO:0007669"/>
    <property type="project" value="UniProtKB-EC"/>
</dbReference>
<proteinExistence type="inferred from homology"/>
<evidence type="ECO:0000313" key="4">
    <source>
        <dbReference type="Proteomes" id="UP001139011"/>
    </source>
</evidence>
<comment type="caution">
    <text evidence="3">The sequence shown here is derived from an EMBL/GenBank/DDBJ whole genome shotgun (WGS) entry which is preliminary data.</text>
</comment>
<comment type="similarity">
    <text evidence="1">Belongs to the short-chain dehydrogenases/reductases (SDR) family.</text>
</comment>
<dbReference type="NCBIfam" id="NF005559">
    <property type="entry name" value="PRK07231.1"/>
    <property type="match status" value="1"/>
</dbReference>
<accession>A0A9X1XAY5</accession>
<dbReference type="Proteomes" id="UP001139011">
    <property type="component" value="Unassembled WGS sequence"/>
</dbReference>
<dbReference type="InterPro" id="IPR036291">
    <property type="entry name" value="NAD(P)-bd_dom_sf"/>
</dbReference>
<reference evidence="3" key="1">
    <citation type="submission" date="2021-09" db="EMBL/GenBank/DDBJ databases">
        <title>Genome analysis of Fictibacillus sp. KIGAM418 isolated from marine sediment.</title>
        <authorList>
            <person name="Seo M.-J."/>
            <person name="Cho E.-S."/>
            <person name="Hwang C.Y."/>
        </authorList>
    </citation>
    <scope>NUCLEOTIDE SEQUENCE</scope>
    <source>
        <strain evidence="3">KIGAM418</strain>
    </source>
</reference>
<name>A0A9X1XAY5_9BACL</name>
<dbReference type="Pfam" id="PF13561">
    <property type="entry name" value="adh_short_C2"/>
    <property type="match status" value="1"/>
</dbReference>
<dbReference type="PRINTS" id="PR00080">
    <property type="entry name" value="SDRFAMILY"/>
</dbReference>
<dbReference type="GO" id="GO:0008206">
    <property type="term" value="P:bile acid metabolic process"/>
    <property type="evidence" value="ECO:0007669"/>
    <property type="project" value="UniProtKB-ARBA"/>
</dbReference>
<dbReference type="GO" id="GO:0006633">
    <property type="term" value="P:fatty acid biosynthetic process"/>
    <property type="evidence" value="ECO:0007669"/>
    <property type="project" value="TreeGrafter"/>
</dbReference>
<evidence type="ECO:0000256" key="2">
    <source>
        <dbReference type="ARBA" id="ARBA00023002"/>
    </source>
</evidence>